<dbReference type="OrthoDB" id="5520129at2"/>
<reference evidence="5 6" key="1">
    <citation type="submission" date="2018-03" db="EMBL/GenBank/DDBJ databases">
        <title>Draft Genome Sequences of the Obligatory Marine Myxobacteria Enhygromyxa salina SWB005.</title>
        <authorList>
            <person name="Poehlein A."/>
            <person name="Moghaddam J.A."/>
            <person name="Harms H."/>
            <person name="Alanjari M."/>
            <person name="Koenig G.M."/>
            <person name="Daniel R."/>
            <person name="Schaeberle T.F."/>
        </authorList>
    </citation>
    <scope>NUCLEOTIDE SEQUENCE [LARGE SCALE GENOMIC DNA]</scope>
    <source>
        <strain evidence="5 6">SWB005</strain>
    </source>
</reference>
<gene>
    <name evidence="5" type="ORF">ENSA5_26550</name>
</gene>
<dbReference type="Pfam" id="PF13948">
    <property type="entry name" value="DUF4215"/>
    <property type="match status" value="3"/>
</dbReference>
<feature type="compositionally biased region" description="Acidic residues" evidence="4">
    <location>
        <begin position="45"/>
        <end position="65"/>
    </location>
</feature>
<evidence type="ECO:0000256" key="3">
    <source>
        <dbReference type="ARBA" id="ARBA00023157"/>
    </source>
</evidence>
<organism evidence="5 6">
    <name type="scientific">Enhygromyxa salina</name>
    <dbReference type="NCBI Taxonomy" id="215803"/>
    <lineage>
        <taxon>Bacteria</taxon>
        <taxon>Pseudomonadati</taxon>
        <taxon>Myxococcota</taxon>
        <taxon>Polyangia</taxon>
        <taxon>Nannocystales</taxon>
        <taxon>Nannocystaceae</taxon>
        <taxon>Enhygromyxa</taxon>
    </lineage>
</organism>
<dbReference type="AlphaFoldDB" id="A0A2S9YAF0"/>
<dbReference type="RefSeq" id="WP_106392046.1">
    <property type="nucleotide sequence ID" value="NZ_PVNK01000130.1"/>
</dbReference>
<keyword evidence="6" id="KW-1185">Reference proteome</keyword>
<dbReference type="EMBL" id="PVNK01000130">
    <property type="protein sequence ID" value="PRQ02090.1"/>
    <property type="molecule type" value="Genomic_DNA"/>
</dbReference>
<proteinExistence type="predicted"/>
<keyword evidence="3" id="KW-1015">Disulfide bond</keyword>
<evidence type="ECO:0000256" key="1">
    <source>
        <dbReference type="ARBA" id="ARBA00022729"/>
    </source>
</evidence>
<dbReference type="NCBIfam" id="NF040941">
    <property type="entry name" value="GGGWT_bact"/>
    <property type="match status" value="1"/>
</dbReference>
<evidence type="ECO:0000256" key="2">
    <source>
        <dbReference type="ARBA" id="ARBA00022737"/>
    </source>
</evidence>
<keyword evidence="2" id="KW-0677">Repeat</keyword>
<keyword evidence="1" id="KW-0732">Signal</keyword>
<dbReference type="PROSITE" id="PS51257">
    <property type="entry name" value="PROKAR_LIPOPROTEIN"/>
    <property type="match status" value="1"/>
</dbReference>
<dbReference type="Gene3D" id="2.60.120.1000">
    <property type="match status" value="1"/>
</dbReference>
<dbReference type="NCBIfam" id="TIGR02232">
    <property type="entry name" value="myxo_disulf_rpt"/>
    <property type="match status" value="4"/>
</dbReference>
<feature type="region of interest" description="Disordered" evidence="4">
    <location>
        <begin position="30"/>
        <end position="79"/>
    </location>
</feature>
<accession>A0A2S9YAF0</accession>
<dbReference type="InterPro" id="IPR011936">
    <property type="entry name" value="Myxo_disulph_rpt"/>
</dbReference>
<name>A0A2S9YAF0_9BACT</name>
<dbReference type="Proteomes" id="UP000237968">
    <property type="component" value="Unassembled WGS sequence"/>
</dbReference>
<evidence type="ECO:0000313" key="5">
    <source>
        <dbReference type="EMBL" id="PRQ02090.1"/>
    </source>
</evidence>
<comment type="caution">
    <text evidence="5">The sequence shown here is derived from an EMBL/GenBank/DDBJ whole genome shotgun (WGS) entry which is preliminary data.</text>
</comment>
<evidence type="ECO:0008006" key="7">
    <source>
        <dbReference type="Google" id="ProtNLM"/>
    </source>
</evidence>
<evidence type="ECO:0000256" key="4">
    <source>
        <dbReference type="SAM" id="MobiDB-lite"/>
    </source>
</evidence>
<sequence length="470" mass="49244">MTERSLLPLCCAALLTCACTPVPDDSGTFSGFGSLSETGGGSGDGDGDGGDGDGDGDPGDGDGDGDPNPNCGDSIVDPGEECDLGPQNSDSGQCTTNCFIASCGDGFVYEGFEECDDGNSDNSDDCVSGCTLATCGDGFVHEGVEECDDANDDETDGCSSQCTPGVCGDGVIQEGEQCDDGNMDTSDDCPACQLAFCGDGYIQAGVELCDDGNVENTDGCIAPLCVPAECGDGYVYEGMEECDDGNEDGTDACVPGCTAAVCGDGFVQQGVEVCDGVGCTEDCSEWDAVPYCLNYYEGNPNAADGEYVIDPDGPGGNDPYEVYCDMSAGGHTVWAQTHDWGEWGADMTIVIRDRLEPGLGSQQDWSDTCELFDTTNYVGSWKNNGGTYSQEQYQVWADAQDYWQNYAEQMFPSITYNDILILHDSNSPGCWAHYAEAGSLTAFGSPAGGGYAFCRQGQSANKRYHIYLCL</sequence>
<protein>
    <recommendedName>
        <fullName evidence="7">Multiple EGF-like-domain protein 3</fullName>
    </recommendedName>
</protein>
<evidence type="ECO:0000313" key="6">
    <source>
        <dbReference type="Proteomes" id="UP000237968"/>
    </source>
</evidence>